<organism evidence="1 2">
    <name type="scientific">Durusdinium trenchii</name>
    <dbReference type="NCBI Taxonomy" id="1381693"/>
    <lineage>
        <taxon>Eukaryota</taxon>
        <taxon>Sar</taxon>
        <taxon>Alveolata</taxon>
        <taxon>Dinophyceae</taxon>
        <taxon>Suessiales</taxon>
        <taxon>Symbiodiniaceae</taxon>
        <taxon>Durusdinium</taxon>
    </lineage>
</organism>
<evidence type="ECO:0000313" key="1">
    <source>
        <dbReference type="EMBL" id="CAK9075297.1"/>
    </source>
</evidence>
<protein>
    <submittedName>
        <fullName evidence="1">Uncharacterized protein</fullName>
    </submittedName>
</protein>
<keyword evidence="2" id="KW-1185">Reference proteome</keyword>
<proteinExistence type="predicted"/>
<accession>A0ABP0PGY9</accession>
<reference evidence="1 2" key="1">
    <citation type="submission" date="2024-02" db="EMBL/GenBank/DDBJ databases">
        <authorList>
            <person name="Chen Y."/>
            <person name="Shah S."/>
            <person name="Dougan E. K."/>
            <person name="Thang M."/>
            <person name="Chan C."/>
        </authorList>
    </citation>
    <scope>NUCLEOTIDE SEQUENCE [LARGE SCALE GENOMIC DNA]</scope>
</reference>
<name>A0ABP0PGY9_9DINO</name>
<sequence length="321" mass="36513">MPPVPAERLKKEIEWLLKWRDEDVRAGQGLGHFRSSLEKVIGLEKGALEEDKDLITILLQEAMKQERGARSEDIEMEVEGEEADGRGSSWYATRRWILKAEEQRRPLRPLLSQMWSEEHQIPQSALDFDTWVDKKWIPLGEASAQDLGWTGARPLRFFAYPTDPAFAESELGLSTEDHPAEPREWPPPEPTVSLAAVPEEPEVKATKVRKVRKKSKMNLSSVPAGEDDPIEFQQANPKKISAKQGSPYDRYEHYKVVCRSGAVSTTEMVPALTWRGMLCGLGNRGKIGSSWLFQIAKLLQTLHQRLEHCGWRCFPCHIHLA</sequence>
<comment type="caution">
    <text evidence="1">The sequence shown here is derived from an EMBL/GenBank/DDBJ whole genome shotgun (WGS) entry which is preliminary data.</text>
</comment>
<dbReference type="EMBL" id="CAXAMN010023117">
    <property type="protein sequence ID" value="CAK9075297.1"/>
    <property type="molecule type" value="Genomic_DNA"/>
</dbReference>
<gene>
    <name evidence="1" type="ORF">CCMP2556_LOCUS37079</name>
</gene>
<evidence type="ECO:0000313" key="2">
    <source>
        <dbReference type="Proteomes" id="UP001642484"/>
    </source>
</evidence>
<dbReference type="Proteomes" id="UP001642484">
    <property type="component" value="Unassembled WGS sequence"/>
</dbReference>